<dbReference type="InterPro" id="IPR001480">
    <property type="entry name" value="Bulb-type_lectin_dom"/>
</dbReference>
<keyword evidence="3" id="KW-0325">Glycoprotein</keyword>
<dbReference type="Pfam" id="PF01453">
    <property type="entry name" value="B_lectin"/>
    <property type="match status" value="1"/>
</dbReference>
<evidence type="ECO:0000256" key="1">
    <source>
        <dbReference type="ARBA" id="ARBA00022729"/>
    </source>
</evidence>
<proteinExistence type="predicted"/>
<gene>
    <name evidence="5" type="ORF">FEM48_Zijuj01G0213600</name>
</gene>
<evidence type="ECO:0000313" key="5">
    <source>
        <dbReference type="EMBL" id="KAH7546559.1"/>
    </source>
</evidence>
<comment type="caution">
    <text evidence="5">The sequence shown here is derived from an EMBL/GenBank/DDBJ whole genome shotgun (WGS) entry which is preliminary data.</text>
</comment>
<evidence type="ECO:0000313" key="6">
    <source>
        <dbReference type="Proteomes" id="UP000813462"/>
    </source>
</evidence>
<dbReference type="Gene3D" id="2.90.10.10">
    <property type="entry name" value="Bulb-type lectin domain"/>
    <property type="match status" value="1"/>
</dbReference>
<dbReference type="EMBL" id="JAEACU010000001">
    <property type="protein sequence ID" value="KAH7546559.1"/>
    <property type="molecule type" value="Genomic_DNA"/>
</dbReference>
<keyword evidence="2" id="KW-1015">Disulfide bond</keyword>
<keyword evidence="1" id="KW-0732">Signal</keyword>
<dbReference type="SUPFAM" id="SSF51110">
    <property type="entry name" value="alpha-D-mannose-specific plant lectins"/>
    <property type="match status" value="1"/>
</dbReference>
<feature type="domain" description="Bulb-type lectin" evidence="4">
    <location>
        <begin position="1"/>
        <end position="96"/>
    </location>
</feature>
<dbReference type="PANTHER" id="PTHR32444:SF234">
    <property type="entry name" value="RECEPTOR-LIKE SERINE_THREONINE-PROTEIN KINASE"/>
    <property type="match status" value="1"/>
</dbReference>
<accession>A0A978W3M5</accession>
<dbReference type="PANTHER" id="PTHR32444">
    <property type="entry name" value="BULB-TYPE LECTIN DOMAIN-CONTAINING PROTEIN"/>
    <property type="match status" value="1"/>
</dbReference>
<sequence length="139" mass="15010">MAADTVSGTQSITGNSTLVQNMETLDWVSSVQNPINVSSGILMINSTGNLVLSQKSGVVWSSNPTKPTQNQILQLLDSGNLVVRDGMKLGWKLKTGLQRRLVSWKSSDDPSPGDLTWELRPCLEFDGSKSGCVCNSAKR</sequence>
<evidence type="ECO:0000259" key="4">
    <source>
        <dbReference type="PROSITE" id="PS50927"/>
    </source>
</evidence>
<dbReference type="Proteomes" id="UP000813462">
    <property type="component" value="Unassembled WGS sequence"/>
</dbReference>
<evidence type="ECO:0000256" key="3">
    <source>
        <dbReference type="ARBA" id="ARBA00023180"/>
    </source>
</evidence>
<reference evidence="5" key="1">
    <citation type="journal article" date="2021" name="Front. Plant Sci.">
        <title>Chromosome-Scale Genome Assembly for Chinese Sour Jujube and Insights Into Its Genome Evolution and Domestication Signature.</title>
        <authorList>
            <person name="Shen L.-Y."/>
            <person name="Luo H."/>
            <person name="Wang X.-L."/>
            <person name="Wang X.-M."/>
            <person name="Qiu X.-J."/>
            <person name="Liu H."/>
            <person name="Zhou S.-S."/>
            <person name="Jia K.-H."/>
            <person name="Nie S."/>
            <person name="Bao Y.-T."/>
            <person name="Zhang R.-G."/>
            <person name="Yun Q.-Z."/>
            <person name="Chai Y.-H."/>
            <person name="Lu J.-Y."/>
            <person name="Li Y."/>
            <person name="Zhao S.-W."/>
            <person name="Mao J.-F."/>
            <person name="Jia S.-G."/>
            <person name="Mao Y.-M."/>
        </authorList>
    </citation>
    <scope>NUCLEOTIDE SEQUENCE</scope>
    <source>
        <strain evidence="5">AT0</strain>
        <tissue evidence="5">Leaf</tissue>
    </source>
</reference>
<protein>
    <recommendedName>
        <fullName evidence="4">Bulb-type lectin domain-containing protein</fullName>
    </recommendedName>
</protein>
<dbReference type="SMART" id="SM00108">
    <property type="entry name" value="B_lectin"/>
    <property type="match status" value="1"/>
</dbReference>
<organism evidence="5 6">
    <name type="scientific">Ziziphus jujuba var. spinosa</name>
    <dbReference type="NCBI Taxonomy" id="714518"/>
    <lineage>
        <taxon>Eukaryota</taxon>
        <taxon>Viridiplantae</taxon>
        <taxon>Streptophyta</taxon>
        <taxon>Embryophyta</taxon>
        <taxon>Tracheophyta</taxon>
        <taxon>Spermatophyta</taxon>
        <taxon>Magnoliopsida</taxon>
        <taxon>eudicotyledons</taxon>
        <taxon>Gunneridae</taxon>
        <taxon>Pentapetalae</taxon>
        <taxon>rosids</taxon>
        <taxon>fabids</taxon>
        <taxon>Rosales</taxon>
        <taxon>Rhamnaceae</taxon>
        <taxon>Paliureae</taxon>
        <taxon>Ziziphus</taxon>
    </lineage>
</organism>
<evidence type="ECO:0000256" key="2">
    <source>
        <dbReference type="ARBA" id="ARBA00023157"/>
    </source>
</evidence>
<dbReference type="InterPro" id="IPR036426">
    <property type="entry name" value="Bulb-type_lectin_dom_sf"/>
</dbReference>
<dbReference type="AlphaFoldDB" id="A0A978W3M5"/>
<dbReference type="PROSITE" id="PS50927">
    <property type="entry name" value="BULB_LECTIN"/>
    <property type="match status" value="1"/>
</dbReference>
<name>A0A978W3M5_ZIZJJ</name>